<dbReference type="AlphaFoldDB" id="A0A382SKM7"/>
<reference evidence="2" key="1">
    <citation type="submission" date="2018-05" db="EMBL/GenBank/DDBJ databases">
        <authorList>
            <person name="Lanie J.A."/>
            <person name="Ng W.-L."/>
            <person name="Kazmierczak K.M."/>
            <person name="Andrzejewski T.M."/>
            <person name="Davidsen T.M."/>
            <person name="Wayne K.J."/>
            <person name="Tettelin H."/>
            <person name="Glass J.I."/>
            <person name="Rusch D."/>
            <person name="Podicherti R."/>
            <person name="Tsui H.-C.T."/>
            <person name="Winkler M.E."/>
        </authorList>
    </citation>
    <scope>NUCLEOTIDE SEQUENCE</scope>
</reference>
<keyword evidence="1" id="KW-1133">Transmembrane helix</keyword>
<name>A0A382SKM7_9ZZZZ</name>
<evidence type="ECO:0000256" key="1">
    <source>
        <dbReference type="SAM" id="Phobius"/>
    </source>
</evidence>
<sequence length="50" mass="5189">MGLRSGTVCGKKKGLVNPSKEIFGRGLVWFSAVVATVLIGGLIALESKAE</sequence>
<gene>
    <name evidence="2" type="ORF">METZ01_LOCUS362315</name>
</gene>
<dbReference type="EMBL" id="UINC01129221">
    <property type="protein sequence ID" value="SVD09461.1"/>
    <property type="molecule type" value="Genomic_DNA"/>
</dbReference>
<evidence type="ECO:0000313" key="2">
    <source>
        <dbReference type="EMBL" id="SVD09461.1"/>
    </source>
</evidence>
<organism evidence="2">
    <name type="scientific">marine metagenome</name>
    <dbReference type="NCBI Taxonomy" id="408172"/>
    <lineage>
        <taxon>unclassified sequences</taxon>
        <taxon>metagenomes</taxon>
        <taxon>ecological metagenomes</taxon>
    </lineage>
</organism>
<protein>
    <submittedName>
        <fullName evidence="2">Uncharacterized protein</fullName>
    </submittedName>
</protein>
<feature type="non-terminal residue" evidence="2">
    <location>
        <position position="50"/>
    </location>
</feature>
<proteinExistence type="predicted"/>
<keyword evidence="1" id="KW-0812">Transmembrane</keyword>
<accession>A0A382SKM7</accession>
<keyword evidence="1" id="KW-0472">Membrane</keyword>
<feature type="transmembrane region" description="Helical" evidence="1">
    <location>
        <begin position="27"/>
        <end position="45"/>
    </location>
</feature>